<dbReference type="EMBL" id="JAHRHJ020000001">
    <property type="protein sequence ID" value="KAH9328401.1"/>
    <property type="molecule type" value="Genomic_DNA"/>
</dbReference>
<comment type="caution">
    <text evidence="9">The sequence shown here is derived from an EMBL/GenBank/DDBJ whole genome shotgun (WGS) entry which is preliminary data.</text>
</comment>
<evidence type="ECO:0000313" key="9">
    <source>
        <dbReference type="EMBL" id="KAH9328401.1"/>
    </source>
</evidence>
<keyword evidence="5" id="KW-0411">Iron-sulfur</keyword>
<evidence type="ECO:0000259" key="8">
    <source>
        <dbReference type="Pfam" id="PF15628"/>
    </source>
</evidence>
<keyword evidence="10" id="KW-1185">Reference proteome</keyword>
<keyword evidence="7" id="KW-0539">Nucleus</keyword>
<dbReference type="InterPro" id="IPR044811">
    <property type="entry name" value="DME/ROS1"/>
</dbReference>
<comment type="subcellular location">
    <subcellularLocation>
        <location evidence="1">Nucleus</location>
    </subcellularLocation>
</comment>
<dbReference type="CDD" id="cd00056">
    <property type="entry name" value="ENDO3c"/>
    <property type="match status" value="1"/>
</dbReference>
<dbReference type="GO" id="GO:0051536">
    <property type="term" value="F:iron-sulfur cluster binding"/>
    <property type="evidence" value="ECO:0007669"/>
    <property type="project" value="UniProtKB-KW"/>
</dbReference>
<name>A0AA38LLQ1_TAXCH</name>
<evidence type="ECO:0000256" key="2">
    <source>
        <dbReference type="ARBA" id="ARBA00005646"/>
    </source>
</evidence>
<evidence type="ECO:0000256" key="6">
    <source>
        <dbReference type="ARBA" id="ARBA00023125"/>
    </source>
</evidence>
<evidence type="ECO:0000256" key="3">
    <source>
        <dbReference type="ARBA" id="ARBA00022723"/>
    </source>
</evidence>
<dbReference type="AlphaFoldDB" id="A0AA38LLQ1"/>
<dbReference type="PANTHER" id="PTHR46213:SF13">
    <property type="entry name" value="DEMETER-LIKE PROTEIN 2-RELATED"/>
    <property type="match status" value="1"/>
</dbReference>
<evidence type="ECO:0000256" key="7">
    <source>
        <dbReference type="ARBA" id="ARBA00023242"/>
    </source>
</evidence>
<keyword evidence="6" id="KW-0238">DNA-binding</keyword>
<dbReference type="InterPro" id="IPR028925">
    <property type="entry name" value="RRM_DME"/>
</dbReference>
<dbReference type="GO" id="GO:0003677">
    <property type="term" value="F:DNA binding"/>
    <property type="evidence" value="ECO:0007669"/>
    <property type="project" value="UniProtKB-KW"/>
</dbReference>
<dbReference type="GO" id="GO:0006284">
    <property type="term" value="P:base-excision repair"/>
    <property type="evidence" value="ECO:0007669"/>
    <property type="project" value="InterPro"/>
</dbReference>
<evidence type="ECO:0000313" key="10">
    <source>
        <dbReference type="Proteomes" id="UP000824469"/>
    </source>
</evidence>
<feature type="non-terminal residue" evidence="9">
    <location>
        <position position="1"/>
    </location>
</feature>
<dbReference type="InterPro" id="IPR011257">
    <property type="entry name" value="DNA_glycosylase"/>
</dbReference>
<feature type="domain" description="Demeter RRM-fold" evidence="8">
    <location>
        <begin position="406"/>
        <end position="482"/>
    </location>
</feature>
<proteinExistence type="inferred from homology"/>
<dbReference type="GO" id="GO:0019104">
    <property type="term" value="F:DNA N-glycosylase activity"/>
    <property type="evidence" value="ECO:0007669"/>
    <property type="project" value="InterPro"/>
</dbReference>
<dbReference type="PANTHER" id="PTHR46213">
    <property type="entry name" value="TRANSCRIPTIONAL ACTIVATOR DEMETER"/>
    <property type="match status" value="1"/>
</dbReference>
<dbReference type="InterPro" id="IPR023170">
    <property type="entry name" value="HhH_base_excis_C"/>
</dbReference>
<dbReference type="Proteomes" id="UP000824469">
    <property type="component" value="Unassembled WGS sequence"/>
</dbReference>
<dbReference type="InterPro" id="IPR003265">
    <property type="entry name" value="HhH-GPD_domain"/>
</dbReference>
<keyword evidence="3" id="KW-0479">Metal-binding</keyword>
<organism evidence="9 10">
    <name type="scientific">Taxus chinensis</name>
    <name type="common">Chinese yew</name>
    <name type="synonym">Taxus wallichiana var. chinensis</name>
    <dbReference type="NCBI Taxonomy" id="29808"/>
    <lineage>
        <taxon>Eukaryota</taxon>
        <taxon>Viridiplantae</taxon>
        <taxon>Streptophyta</taxon>
        <taxon>Embryophyta</taxon>
        <taxon>Tracheophyta</taxon>
        <taxon>Spermatophyta</taxon>
        <taxon>Pinopsida</taxon>
        <taxon>Pinidae</taxon>
        <taxon>Conifers II</taxon>
        <taxon>Cupressales</taxon>
        <taxon>Taxaceae</taxon>
        <taxon>Taxus</taxon>
    </lineage>
</organism>
<feature type="non-terminal residue" evidence="9">
    <location>
        <position position="482"/>
    </location>
</feature>
<dbReference type="GO" id="GO:0141166">
    <property type="term" value="P:chromosomal 5-methylcytosine DNA demethylation pathway"/>
    <property type="evidence" value="ECO:0007669"/>
    <property type="project" value="InterPro"/>
</dbReference>
<dbReference type="Pfam" id="PF15628">
    <property type="entry name" value="RRM_DME"/>
    <property type="match status" value="1"/>
</dbReference>
<reference evidence="9 10" key="1">
    <citation type="journal article" date="2021" name="Nat. Plants">
        <title>The Taxus genome provides insights into paclitaxel biosynthesis.</title>
        <authorList>
            <person name="Xiong X."/>
            <person name="Gou J."/>
            <person name="Liao Q."/>
            <person name="Li Y."/>
            <person name="Zhou Q."/>
            <person name="Bi G."/>
            <person name="Li C."/>
            <person name="Du R."/>
            <person name="Wang X."/>
            <person name="Sun T."/>
            <person name="Guo L."/>
            <person name="Liang H."/>
            <person name="Lu P."/>
            <person name="Wu Y."/>
            <person name="Zhang Z."/>
            <person name="Ro D.K."/>
            <person name="Shang Y."/>
            <person name="Huang S."/>
            <person name="Yan J."/>
        </authorList>
    </citation>
    <scope>NUCLEOTIDE SEQUENCE [LARGE SCALE GENOMIC DNA]</scope>
    <source>
        <strain evidence="9">Ta-2019</strain>
    </source>
</reference>
<protein>
    <recommendedName>
        <fullName evidence="8">Demeter RRM-fold domain-containing protein</fullName>
    </recommendedName>
</protein>
<accession>A0AA38LLQ1</accession>
<dbReference type="Gene3D" id="1.10.1670.10">
    <property type="entry name" value="Helix-hairpin-Helix base-excision DNA repair enzymes (C-terminal)"/>
    <property type="match status" value="1"/>
</dbReference>
<dbReference type="GO" id="GO:0005634">
    <property type="term" value="C:nucleus"/>
    <property type="evidence" value="ECO:0007669"/>
    <property type="project" value="UniProtKB-SubCell"/>
</dbReference>
<keyword evidence="4" id="KW-0408">Iron</keyword>
<evidence type="ECO:0000256" key="5">
    <source>
        <dbReference type="ARBA" id="ARBA00023014"/>
    </source>
</evidence>
<gene>
    <name evidence="9" type="ORF">KI387_000509</name>
</gene>
<dbReference type="SUPFAM" id="SSF48150">
    <property type="entry name" value="DNA-glycosylase"/>
    <property type="match status" value="1"/>
</dbReference>
<comment type="similarity">
    <text evidence="2">Belongs to the DNA glycosylase family. DEMETER subfamily.</text>
</comment>
<dbReference type="OMA" id="EHECVES"/>
<evidence type="ECO:0000256" key="4">
    <source>
        <dbReference type="ARBA" id="ARBA00023004"/>
    </source>
</evidence>
<sequence length="482" mass="54454">AIKERGMNNILAGRIKSFLEMLQTEHGSIDLEWLKDLPPNDAKNFLINIRGLGLKSVECIRLLTLQQLAFPVDTNVGRIAVRLGWVPLAPLPESLLIHKLEQYPYLNSIQQYLWPRLCTLDQRTLYELHYQMITFGKVFCQKSRPNCNACPMKLNCKHFASAFASARQALPAPGDKSLSLPIFSFNTKPREDSYSRSPLALPPTSSFNTISQCNPYTLDLDSISVKQTSTSMRNYEPIIEEPSSPEHDYVDSSAESAAFESSDMDSEEMPTINLTCNVHTLEIYKSSENSVKCLEATDTSTALVLVPPESASIPVPKLKNVSRLRTEHQVYEIPDNHQLLSEFDRREPDDPCSYLLAIWSPAETLESMIKPEPCCTSNGLHEYQCEQESCSSCTTIRGINDGTLKGTVMIPCRTAMRGNFPLNGTYFQVNEVFADHKTSLHPLDVPRNWIWNLRRCTVYFSTSVPSIFRGLHAEAIQECFWK</sequence>
<dbReference type="GO" id="GO:0035514">
    <property type="term" value="F:DNA demethylase activity"/>
    <property type="evidence" value="ECO:0007669"/>
    <property type="project" value="InterPro"/>
</dbReference>
<dbReference type="GO" id="GO:0046872">
    <property type="term" value="F:metal ion binding"/>
    <property type="evidence" value="ECO:0007669"/>
    <property type="project" value="UniProtKB-KW"/>
</dbReference>
<evidence type="ECO:0000256" key="1">
    <source>
        <dbReference type="ARBA" id="ARBA00004123"/>
    </source>
</evidence>